<evidence type="ECO:0000256" key="1">
    <source>
        <dbReference type="SAM" id="Phobius"/>
    </source>
</evidence>
<keyword evidence="1" id="KW-1133">Transmembrane helix</keyword>
<evidence type="ECO:0000313" key="3">
    <source>
        <dbReference type="Proteomes" id="UP000276133"/>
    </source>
</evidence>
<evidence type="ECO:0000313" key="2">
    <source>
        <dbReference type="EMBL" id="RNA44764.1"/>
    </source>
</evidence>
<dbReference type="AlphaFoldDB" id="A0A3M7T9I5"/>
<keyword evidence="1" id="KW-0812">Transmembrane</keyword>
<sequence length="186" mass="21065">MKFRNKEQLLLTNLFAFGSVVQFLKSIFVIPVMIISDKIVKILFINADSLTPTSIMQVAITTKPKATKSGYGPKNGELIGRVADKNACIFRPVILSIYCDKAFETLAVPIINLKNNLVFINFGHITHHKSYKFSNCNVNVCISRSRFWNTSTKLGVRKTGQKCSYASYYERDHDTWTGIFSDHRSS</sequence>
<reference evidence="2 3" key="1">
    <citation type="journal article" date="2018" name="Sci. Rep.">
        <title>Genomic signatures of local adaptation to the degree of environmental predictability in rotifers.</title>
        <authorList>
            <person name="Franch-Gras L."/>
            <person name="Hahn C."/>
            <person name="Garcia-Roger E.M."/>
            <person name="Carmona M.J."/>
            <person name="Serra M."/>
            <person name="Gomez A."/>
        </authorList>
    </citation>
    <scope>NUCLEOTIDE SEQUENCE [LARGE SCALE GENOMIC DNA]</scope>
    <source>
        <strain evidence="2">HYR1</strain>
    </source>
</reference>
<comment type="caution">
    <text evidence="2">The sequence shown here is derived from an EMBL/GenBank/DDBJ whole genome shotgun (WGS) entry which is preliminary data.</text>
</comment>
<accession>A0A3M7T9I5</accession>
<protein>
    <submittedName>
        <fullName evidence="2">Uncharacterized protein</fullName>
    </submittedName>
</protein>
<dbReference type="Proteomes" id="UP000276133">
    <property type="component" value="Unassembled WGS sequence"/>
</dbReference>
<feature type="transmembrane region" description="Helical" evidence="1">
    <location>
        <begin position="12"/>
        <end position="34"/>
    </location>
</feature>
<dbReference type="EMBL" id="REGN01000060">
    <property type="protein sequence ID" value="RNA44764.1"/>
    <property type="molecule type" value="Genomic_DNA"/>
</dbReference>
<keyword evidence="3" id="KW-1185">Reference proteome</keyword>
<name>A0A3M7T9I5_BRAPC</name>
<keyword evidence="1" id="KW-0472">Membrane</keyword>
<gene>
    <name evidence="2" type="ORF">BpHYR1_048027</name>
</gene>
<proteinExistence type="predicted"/>
<organism evidence="2 3">
    <name type="scientific">Brachionus plicatilis</name>
    <name type="common">Marine rotifer</name>
    <name type="synonym">Brachionus muelleri</name>
    <dbReference type="NCBI Taxonomy" id="10195"/>
    <lineage>
        <taxon>Eukaryota</taxon>
        <taxon>Metazoa</taxon>
        <taxon>Spiralia</taxon>
        <taxon>Gnathifera</taxon>
        <taxon>Rotifera</taxon>
        <taxon>Eurotatoria</taxon>
        <taxon>Monogononta</taxon>
        <taxon>Pseudotrocha</taxon>
        <taxon>Ploima</taxon>
        <taxon>Brachionidae</taxon>
        <taxon>Brachionus</taxon>
    </lineage>
</organism>